<evidence type="ECO:0000256" key="2">
    <source>
        <dbReference type="ARBA" id="ARBA00012438"/>
    </source>
</evidence>
<dbReference type="PRINTS" id="PR00344">
    <property type="entry name" value="BCTRLSENSOR"/>
</dbReference>
<dbReference type="SUPFAM" id="SSF55781">
    <property type="entry name" value="GAF domain-like"/>
    <property type="match status" value="2"/>
</dbReference>
<evidence type="ECO:0000256" key="6">
    <source>
        <dbReference type="SAM" id="Coils"/>
    </source>
</evidence>
<dbReference type="InterPro" id="IPR036890">
    <property type="entry name" value="HATPase_C_sf"/>
</dbReference>
<dbReference type="InterPro" id="IPR003018">
    <property type="entry name" value="GAF"/>
</dbReference>
<dbReference type="EMBL" id="DSPX01000125">
    <property type="protein sequence ID" value="HGG01428.1"/>
    <property type="molecule type" value="Genomic_DNA"/>
</dbReference>
<proteinExistence type="predicted"/>
<dbReference type="InterPro" id="IPR005467">
    <property type="entry name" value="His_kinase_dom"/>
</dbReference>
<dbReference type="InterPro" id="IPR036097">
    <property type="entry name" value="HisK_dim/P_sf"/>
</dbReference>
<dbReference type="SMART" id="SM00388">
    <property type="entry name" value="HisKA"/>
    <property type="match status" value="1"/>
</dbReference>
<evidence type="ECO:0000256" key="1">
    <source>
        <dbReference type="ARBA" id="ARBA00000085"/>
    </source>
</evidence>
<evidence type="ECO:0000256" key="5">
    <source>
        <dbReference type="ARBA" id="ARBA00023012"/>
    </source>
</evidence>
<reference evidence="9" key="1">
    <citation type="journal article" date="2020" name="mSystems">
        <title>Genome- and Community-Level Interaction Insights into Carbon Utilization and Element Cycling Functions of Hydrothermarchaeota in Hydrothermal Sediment.</title>
        <authorList>
            <person name="Zhou Z."/>
            <person name="Liu Y."/>
            <person name="Xu W."/>
            <person name="Pan J."/>
            <person name="Luo Z.H."/>
            <person name="Li M."/>
        </authorList>
    </citation>
    <scope>NUCLEOTIDE SEQUENCE [LARGE SCALE GENOMIC DNA]</scope>
    <source>
        <strain evidence="9">SpSt-374</strain>
    </source>
</reference>
<keyword evidence="6" id="KW-0175">Coiled coil</keyword>
<accession>A0A7C3ZWU9</accession>
<dbReference type="GO" id="GO:0000155">
    <property type="term" value="F:phosphorelay sensor kinase activity"/>
    <property type="evidence" value="ECO:0007669"/>
    <property type="project" value="InterPro"/>
</dbReference>
<dbReference type="InterPro" id="IPR004358">
    <property type="entry name" value="Sig_transdc_His_kin-like_C"/>
</dbReference>
<dbReference type="EC" id="2.7.13.3" evidence="2"/>
<dbReference type="InterPro" id="IPR029016">
    <property type="entry name" value="GAF-like_dom_sf"/>
</dbReference>
<feature type="coiled-coil region" evidence="6">
    <location>
        <begin position="451"/>
        <end position="481"/>
    </location>
</feature>
<feature type="region of interest" description="Disordered" evidence="7">
    <location>
        <begin position="745"/>
        <end position="771"/>
    </location>
</feature>
<keyword evidence="3" id="KW-0597">Phosphoprotein</keyword>
<organism evidence="9">
    <name type="scientific">Planktothricoides sp. SpSt-374</name>
    <dbReference type="NCBI Taxonomy" id="2282167"/>
    <lineage>
        <taxon>Bacteria</taxon>
        <taxon>Bacillati</taxon>
        <taxon>Cyanobacteriota</taxon>
        <taxon>Cyanophyceae</taxon>
        <taxon>Oscillatoriophycideae</taxon>
        <taxon>Oscillatoriales</taxon>
        <taxon>Oscillatoriaceae</taxon>
        <taxon>Planktothricoides</taxon>
    </lineage>
</organism>
<sequence length="771" mass="85140">MSTIKLKKFCRERRIINFIDEWSRAIGISIGILDAWGNLVGGKVVETEQIEALDKIPIELEGEVIGWVLGGEQAAPVAGMLSYLVGKELEKKILAEKLLEKYREISFLYDISTKITASLDLKQVAELALDEAGKRTQSSGGLVLLINTRNERLESLTGWGYVAGCQASIGLGEGIIGWVARSGKGEIVNDVWLDERFIDIKIPVSSMMCAPLASNNQIIGVIVMMSAVPVTYTAGDLKLLTMVASQTASAIAIAQMHDRTLEESRREALLFRLASQIRESLELDTILETAVSEIRCLLQLDRCMFMWHRGTKISSSQKIIHPQFSPVTCSGWEVVKESKNPHLPSFLGCHGVATLGDLSQQLMRQNLLRVDRVETWNSEAVRNFWLAGGFKSLLAVPMQTRSGEIGVLCCGKGSGEAGWTDDEVELLQAVSTQLAIAIHQAELYEQSSHAAATASSRAQQLQQALKELQEAQAQLIQSEKMSALGVMLASIAHEINNPVNFIYGNLNHTEEYIEKLLKILRLYQQEYPHHTPKMGEQMEFSEVEFLQEDLPKLITSMKLGTERIVEIVTSLRSFSRSDSGEMKPADIHVGIDSTLVMLQHRLKAKPGGAAIQVIKEYGDLPTVSCYAGQLNQVFMNIISNAIDALENQPQPQITIRTFLLNPETVAICIQDNGSGIPEAVQTKLFDPFFTTKPDGKGTGLGLSISYQIVVEKHRGVLKCISHPGESTEFWMEIPVTAATANLRDLNEMPRPNASSKSSDDRGIEELRKWAP</sequence>
<evidence type="ECO:0000259" key="8">
    <source>
        <dbReference type="PROSITE" id="PS50109"/>
    </source>
</evidence>
<evidence type="ECO:0000313" key="9">
    <source>
        <dbReference type="EMBL" id="HGG01428.1"/>
    </source>
</evidence>
<dbReference type="AlphaFoldDB" id="A0A7C3ZWU9"/>
<gene>
    <name evidence="9" type="ORF">ENR15_12465</name>
</gene>
<keyword evidence="4" id="KW-0808">Transferase</keyword>
<feature type="compositionally biased region" description="Basic and acidic residues" evidence="7">
    <location>
        <begin position="757"/>
        <end position="771"/>
    </location>
</feature>
<dbReference type="SMART" id="SM00387">
    <property type="entry name" value="HATPase_c"/>
    <property type="match status" value="1"/>
</dbReference>
<name>A0A7C3ZWU9_9CYAN</name>
<dbReference type="CDD" id="cd00082">
    <property type="entry name" value="HisKA"/>
    <property type="match status" value="1"/>
</dbReference>
<dbReference type="SMART" id="SM00065">
    <property type="entry name" value="GAF"/>
    <property type="match status" value="2"/>
</dbReference>
<dbReference type="Gene3D" id="1.10.287.130">
    <property type="match status" value="1"/>
</dbReference>
<dbReference type="Pfam" id="PF01590">
    <property type="entry name" value="GAF"/>
    <property type="match status" value="1"/>
</dbReference>
<dbReference type="PROSITE" id="PS50109">
    <property type="entry name" value="HIS_KIN"/>
    <property type="match status" value="1"/>
</dbReference>
<dbReference type="InterPro" id="IPR003661">
    <property type="entry name" value="HisK_dim/P_dom"/>
</dbReference>
<dbReference type="InterPro" id="IPR003594">
    <property type="entry name" value="HATPase_dom"/>
</dbReference>
<evidence type="ECO:0000256" key="3">
    <source>
        <dbReference type="ARBA" id="ARBA00022553"/>
    </source>
</evidence>
<dbReference type="Pfam" id="PF02518">
    <property type="entry name" value="HATPase_c"/>
    <property type="match status" value="1"/>
</dbReference>
<comment type="catalytic activity">
    <reaction evidence="1">
        <text>ATP + protein L-histidine = ADP + protein N-phospho-L-histidine.</text>
        <dbReference type="EC" id="2.7.13.3"/>
    </reaction>
</comment>
<evidence type="ECO:0000256" key="7">
    <source>
        <dbReference type="SAM" id="MobiDB-lite"/>
    </source>
</evidence>
<dbReference type="Gene3D" id="3.30.565.10">
    <property type="entry name" value="Histidine kinase-like ATPase, C-terminal domain"/>
    <property type="match status" value="1"/>
</dbReference>
<dbReference type="PANTHER" id="PTHR43065">
    <property type="entry name" value="SENSOR HISTIDINE KINASE"/>
    <property type="match status" value="1"/>
</dbReference>
<dbReference type="PANTHER" id="PTHR43065:SF50">
    <property type="entry name" value="HISTIDINE KINASE"/>
    <property type="match status" value="1"/>
</dbReference>
<feature type="domain" description="Histidine kinase" evidence="8">
    <location>
        <begin position="490"/>
        <end position="737"/>
    </location>
</feature>
<comment type="caution">
    <text evidence="9">The sequence shown here is derived from an EMBL/GenBank/DDBJ whole genome shotgun (WGS) entry which is preliminary data.</text>
</comment>
<dbReference type="Pfam" id="PF13185">
    <property type="entry name" value="GAF_2"/>
    <property type="match status" value="1"/>
</dbReference>
<evidence type="ECO:0000256" key="4">
    <source>
        <dbReference type="ARBA" id="ARBA00022777"/>
    </source>
</evidence>
<keyword evidence="5" id="KW-0902">Two-component regulatory system</keyword>
<dbReference type="Gene3D" id="3.30.450.40">
    <property type="match status" value="2"/>
</dbReference>
<keyword evidence="4" id="KW-0418">Kinase</keyword>
<protein>
    <recommendedName>
        <fullName evidence="2">histidine kinase</fullName>
        <ecNumber evidence="2">2.7.13.3</ecNumber>
    </recommendedName>
</protein>
<dbReference type="SUPFAM" id="SSF47384">
    <property type="entry name" value="Homodimeric domain of signal transducing histidine kinase"/>
    <property type="match status" value="1"/>
</dbReference>
<dbReference type="SUPFAM" id="SSF55874">
    <property type="entry name" value="ATPase domain of HSP90 chaperone/DNA topoisomerase II/histidine kinase"/>
    <property type="match status" value="1"/>
</dbReference>